<feature type="non-terminal residue" evidence="2">
    <location>
        <position position="1"/>
    </location>
</feature>
<feature type="compositionally biased region" description="Polar residues" evidence="1">
    <location>
        <begin position="19"/>
        <end position="30"/>
    </location>
</feature>
<gene>
    <name evidence="2" type="ORF">HaLaN_20432</name>
</gene>
<dbReference type="AlphaFoldDB" id="A0A699ZKV3"/>
<dbReference type="EMBL" id="BLLF01002149">
    <property type="protein sequence ID" value="GFH22901.1"/>
    <property type="molecule type" value="Genomic_DNA"/>
</dbReference>
<dbReference type="Proteomes" id="UP000485058">
    <property type="component" value="Unassembled WGS sequence"/>
</dbReference>
<organism evidence="2 3">
    <name type="scientific">Haematococcus lacustris</name>
    <name type="common">Green alga</name>
    <name type="synonym">Haematococcus pluvialis</name>
    <dbReference type="NCBI Taxonomy" id="44745"/>
    <lineage>
        <taxon>Eukaryota</taxon>
        <taxon>Viridiplantae</taxon>
        <taxon>Chlorophyta</taxon>
        <taxon>core chlorophytes</taxon>
        <taxon>Chlorophyceae</taxon>
        <taxon>CS clade</taxon>
        <taxon>Chlamydomonadales</taxon>
        <taxon>Haematococcaceae</taxon>
        <taxon>Haematococcus</taxon>
    </lineage>
</organism>
<reference evidence="2 3" key="1">
    <citation type="submission" date="2020-02" db="EMBL/GenBank/DDBJ databases">
        <title>Draft genome sequence of Haematococcus lacustris strain NIES-144.</title>
        <authorList>
            <person name="Morimoto D."/>
            <person name="Nakagawa S."/>
            <person name="Yoshida T."/>
            <person name="Sawayama S."/>
        </authorList>
    </citation>
    <scope>NUCLEOTIDE SEQUENCE [LARGE SCALE GENOMIC DNA]</scope>
    <source>
        <strain evidence="2 3">NIES-144</strain>
    </source>
</reference>
<protein>
    <submittedName>
        <fullName evidence="2">Uncharacterized protein</fullName>
    </submittedName>
</protein>
<accession>A0A699ZKV3</accession>
<evidence type="ECO:0000313" key="2">
    <source>
        <dbReference type="EMBL" id="GFH22901.1"/>
    </source>
</evidence>
<name>A0A699ZKV3_HAELA</name>
<evidence type="ECO:0000256" key="1">
    <source>
        <dbReference type="SAM" id="MobiDB-lite"/>
    </source>
</evidence>
<comment type="caution">
    <text evidence="2">The sequence shown here is derived from an EMBL/GenBank/DDBJ whole genome shotgun (WGS) entry which is preliminary data.</text>
</comment>
<proteinExistence type="predicted"/>
<evidence type="ECO:0000313" key="3">
    <source>
        <dbReference type="Proteomes" id="UP000485058"/>
    </source>
</evidence>
<keyword evidence="3" id="KW-1185">Reference proteome</keyword>
<feature type="region of interest" description="Disordered" evidence="1">
    <location>
        <begin position="1"/>
        <end position="30"/>
    </location>
</feature>
<sequence length="30" mass="3528">MQRLPPSRMVSKRVDGSRCTPTWTIQRLAR</sequence>